<organism evidence="2 3">
    <name type="scientific">Parachitinimonas caeni</name>
    <dbReference type="NCBI Taxonomy" id="3031301"/>
    <lineage>
        <taxon>Bacteria</taxon>
        <taxon>Pseudomonadati</taxon>
        <taxon>Pseudomonadota</taxon>
        <taxon>Betaproteobacteria</taxon>
        <taxon>Neisseriales</taxon>
        <taxon>Chitinibacteraceae</taxon>
        <taxon>Parachitinimonas</taxon>
    </lineage>
</organism>
<dbReference type="EMBL" id="JARRAF010000026">
    <property type="protein sequence ID" value="MDK2125902.1"/>
    <property type="molecule type" value="Genomic_DNA"/>
</dbReference>
<feature type="signal peptide" evidence="1">
    <location>
        <begin position="1"/>
        <end position="19"/>
    </location>
</feature>
<feature type="chain" id="PRO_5045565244" evidence="1">
    <location>
        <begin position="20"/>
        <end position="307"/>
    </location>
</feature>
<proteinExistence type="predicted"/>
<dbReference type="Proteomes" id="UP001172778">
    <property type="component" value="Unassembled WGS sequence"/>
</dbReference>
<sequence>MKHLGLIISLCLASVPALAGDKIYVHSSNQIALVDMETKQSTALASPTLDGSMTDMATDASGNLYLLTFNALYRYDLSTQKATKIGNHGITGANALAFDSNGRLLAASFSNTNLYQIDPTTAQSSTVGSLPVASAGDLALMNGRLLLAGSNDTLGLINLRSGTSSIKGSFGLATSVFGLATSDSNILYGGANSKLFKVDPSNGAVSYLFDMPSSFGQINGMANFKAAAGRDEDRIMNWAEDHYGSLFAPAFSASRRLGDYYYRYYADTGSMLAFKGDRIFYYTVGSAAPADLGLMSNFLPMAAAAGY</sequence>
<accession>A0ABT7E0Q5</accession>
<keyword evidence="3" id="KW-1185">Reference proteome</keyword>
<reference evidence="2" key="1">
    <citation type="submission" date="2023-03" db="EMBL/GenBank/DDBJ databases">
        <title>Chitinimonas shenzhenensis gen. nov., sp. nov., a novel member of family Burkholderiaceae isolated from activated sludge collected in Shen Zhen, China.</title>
        <authorList>
            <person name="Wang X."/>
        </authorList>
    </citation>
    <scope>NUCLEOTIDE SEQUENCE</scope>
    <source>
        <strain evidence="2">DQS-5</strain>
    </source>
</reference>
<evidence type="ECO:0000313" key="2">
    <source>
        <dbReference type="EMBL" id="MDK2125902.1"/>
    </source>
</evidence>
<evidence type="ECO:0000256" key="1">
    <source>
        <dbReference type="SAM" id="SignalP"/>
    </source>
</evidence>
<dbReference type="RefSeq" id="WP_284102215.1">
    <property type="nucleotide sequence ID" value="NZ_JARRAF010000026.1"/>
</dbReference>
<dbReference type="InterPro" id="IPR015943">
    <property type="entry name" value="WD40/YVTN_repeat-like_dom_sf"/>
</dbReference>
<dbReference type="Gene3D" id="2.130.10.10">
    <property type="entry name" value="YVTN repeat-like/Quinoprotein amine dehydrogenase"/>
    <property type="match status" value="1"/>
</dbReference>
<name>A0ABT7E0Q5_9NEIS</name>
<dbReference type="SUPFAM" id="SSF63825">
    <property type="entry name" value="YWTD domain"/>
    <property type="match status" value="1"/>
</dbReference>
<keyword evidence="1" id="KW-0732">Signal</keyword>
<protein>
    <submittedName>
        <fullName evidence="2">WD40 repeat domain-containing protein</fullName>
    </submittedName>
</protein>
<comment type="caution">
    <text evidence="2">The sequence shown here is derived from an EMBL/GenBank/DDBJ whole genome shotgun (WGS) entry which is preliminary data.</text>
</comment>
<evidence type="ECO:0000313" key="3">
    <source>
        <dbReference type="Proteomes" id="UP001172778"/>
    </source>
</evidence>
<gene>
    <name evidence="2" type="ORF">PZA18_17755</name>
</gene>